<dbReference type="EMBL" id="JAZDWU010000005">
    <property type="protein sequence ID" value="KAL0001414.1"/>
    <property type="molecule type" value="Genomic_DNA"/>
</dbReference>
<proteinExistence type="inferred from homology"/>
<dbReference type="GO" id="GO:0046872">
    <property type="term" value="F:metal ion binding"/>
    <property type="evidence" value="ECO:0007669"/>
    <property type="project" value="UniProtKB-KW"/>
</dbReference>
<comment type="subcellular location">
    <subcellularLocation>
        <location evidence="2">Golgi apparatus membrane</location>
        <topology evidence="2">Single-pass type II membrane protein</topology>
    </subcellularLocation>
</comment>
<keyword evidence="10" id="KW-1133">Transmembrane helix</keyword>
<reference evidence="16 17" key="1">
    <citation type="submission" date="2024-01" db="EMBL/GenBank/DDBJ databases">
        <title>A telomere-to-telomere, gap-free genome of sweet tea (Lithocarpus litseifolius).</title>
        <authorList>
            <person name="Zhou J."/>
        </authorList>
    </citation>
    <scope>NUCLEOTIDE SEQUENCE [LARGE SCALE GENOMIC DNA]</scope>
    <source>
        <strain evidence="16">Zhou-2022a</strain>
        <tissue evidence="16">Leaf</tissue>
    </source>
</reference>
<dbReference type="PANTHER" id="PTHR46033:SF8">
    <property type="entry name" value="PROTEIN MAINTENANCE OF MERISTEMS-LIKE"/>
    <property type="match status" value="1"/>
</dbReference>
<feature type="region of interest" description="Disordered" evidence="14">
    <location>
        <begin position="581"/>
        <end position="643"/>
    </location>
</feature>
<dbReference type="InterPro" id="IPR019557">
    <property type="entry name" value="AminoTfrase-like_pln_mobile"/>
</dbReference>
<comment type="caution">
    <text evidence="16">The sequence shown here is derived from an EMBL/GenBank/DDBJ whole genome shotgun (WGS) entry which is preliminary data.</text>
</comment>
<evidence type="ECO:0000256" key="12">
    <source>
        <dbReference type="ARBA" id="ARBA00023136"/>
    </source>
</evidence>
<feature type="region of interest" description="Disordered" evidence="14">
    <location>
        <begin position="1"/>
        <end position="20"/>
    </location>
</feature>
<evidence type="ECO:0000256" key="8">
    <source>
        <dbReference type="ARBA" id="ARBA00022723"/>
    </source>
</evidence>
<evidence type="ECO:0000256" key="13">
    <source>
        <dbReference type="ARBA" id="ARBA00023211"/>
    </source>
</evidence>
<feature type="domain" description="Aminotransferase-like plant mobile" evidence="15">
    <location>
        <begin position="70"/>
        <end position="155"/>
    </location>
</feature>
<comment type="pathway">
    <text evidence="3">Protein modification; protein glycosylation.</text>
</comment>
<evidence type="ECO:0000256" key="9">
    <source>
        <dbReference type="ARBA" id="ARBA00022968"/>
    </source>
</evidence>
<keyword evidence="7" id="KW-0812">Transmembrane</keyword>
<feature type="compositionally biased region" description="Pro residues" evidence="14">
    <location>
        <begin position="506"/>
        <end position="516"/>
    </location>
</feature>
<keyword evidence="6" id="KW-0808">Transferase</keyword>
<feature type="region of interest" description="Disordered" evidence="14">
    <location>
        <begin position="386"/>
        <end position="556"/>
    </location>
</feature>
<keyword evidence="11" id="KW-0333">Golgi apparatus</keyword>
<dbReference type="SUPFAM" id="SSF53448">
    <property type="entry name" value="Nucleotide-diphospho-sugar transferases"/>
    <property type="match status" value="1"/>
</dbReference>
<keyword evidence="13" id="KW-0464">Manganese</keyword>
<evidence type="ECO:0000256" key="10">
    <source>
        <dbReference type="ARBA" id="ARBA00022989"/>
    </source>
</evidence>
<evidence type="ECO:0000259" key="15">
    <source>
        <dbReference type="Pfam" id="PF10536"/>
    </source>
</evidence>
<evidence type="ECO:0000256" key="2">
    <source>
        <dbReference type="ARBA" id="ARBA00004323"/>
    </source>
</evidence>
<dbReference type="Pfam" id="PF03071">
    <property type="entry name" value="GNT-I"/>
    <property type="match status" value="1"/>
</dbReference>
<feature type="compositionally biased region" description="Low complexity" evidence="14">
    <location>
        <begin position="426"/>
        <end position="453"/>
    </location>
</feature>
<sequence>MEPQIDEEPAIVRPGPEDPSLLTQQRNHRLEDIWNGEDPGPLKCRGRAKEMEHITMQDNRVIDIIKLVGLEGLFRAPSKEIDHCLISALVERWRPETHTFHLPHGEMSITLKDVEVILGLPIDGEVLIGPTAVVDGDWRQLCVALLGFEVPANDNKILVGQRILISRLVERIAEPLPHDVTEIQIHQWVRVPSPKSRPSATALIHYREQLVRMQPGQIMWQPYEADFGHLPDFYVAGRDMWTAMVPLVCFCIVETHHPDHVVRQFGLAQERPDHVVYDDRLHRIDLRGKVEKNWREEHGPYILTWDMRQQRLCHAPLQTGEMPRDHAYYRWYRPVTRKYVDRNSAKLDIMIESHLTLLAMLPISSREHNHVQCVLSNVVGLGGVPAPNGEANNREANNGQENEPTAIATPSTSAALLIPPTRGRRATASPSTSAARGRGRPATASPSTSAATGRGRRATTRGVVTSHEIPAPIPHASPQPEVHPPIPDASPQFEVPPPMIDASPQPEVPSPTPPSQPSFDLGIPLHLTPAMHPETSSYPPTSSSAPTLPINTPRTEPMTMIPTPGLYTSPLPTYLIIIHPSRTSDKHPPHQPSPPRGRPQRARRAPTCGTGGHKIGHKDSSMPDDQPKDDAPQPPPPPKHYTRVKKRKIDNLQKRSLEVSDWCFKCKNSTELVEHLLLHCLVAWDIGKSLQRLTNKVQVPVAAVVIMACNRADYLERTINSVLKYQSSVALKYPVFVSQDGQHPDVKRKALSYDQLTTYMQHLDYEPVETERPGEMVAYYKIARHYKWALDELFYKHNLSRVIILEGTISKGAMLLHQEGAREVYACSTHAVFRMKISGKKGSFGGSMPFYILDAHEEFYGANMGVVYLFGKFLSVVLMEVAVANPYVTNPGPIASSVLYDQEKHVSSAIWDGQKCGALRCQEHTSKLDQWAITEKQMELVEKAGFHYLRLIPAISLDNPLISALVERWRRETNTGCECWRNDSNP</sequence>
<feature type="compositionally biased region" description="Low complexity" evidence="14">
    <location>
        <begin position="533"/>
        <end position="549"/>
    </location>
</feature>
<keyword evidence="9" id="KW-0735">Signal-anchor</keyword>
<dbReference type="PANTHER" id="PTHR46033">
    <property type="entry name" value="PROTEIN MAIN-LIKE 2"/>
    <property type="match status" value="1"/>
</dbReference>
<feature type="domain" description="Aminotransferase-like plant mobile" evidence="15">
    <location>
        <begin position="181"/>
        <end position="333"/>
    </location>
</feature>
<dbReference type="InterPro" id="IPR044824">
    <property type="entry name" value="MAIN-like"/>
</dbReference>
<keyword evidence="5" id="KW-0328">Glycosyltransferase</keyword>
<accession>A0AAW2CUA7</accession>
<protein>
    <recommendedName>
        <fullName evidence="15">Aminotransferase-like plant mobile domain-containing protein</fullName>
    </recommendedName>
</protein>
<feature type="compositionally biased region" description="Basic and acidic residues" evidence="14">
    <location>
        <begin position="617"/>
        <end position="631"/>
    </location>
</feature>
<name>A0AAW2CUA7_9ROSI</name>
<feature type="compositionally biased region" description="Low complexity" evidence="14">
    <location>
        <begin position="388"/>
        <end position="415"/>
    </location>
</feature>
<dbReference type="Pfam" id="PF10536">
    <property type="entry name" value="PMD"/>
    <property type="match status" value="2"/>
</dbReference>
<gene>
    <name evidence="16" type="ORF">SO802_015195</name>
</gene>
<evidence type="ECO:0000256" key="6">
    <source>
        <dbReference type="ARBA" id="ARBA00022679"/>
    </source>
</evidence>
<comment type="cofactor">
    <cofactor evidence="1">
        <name>Mn(2+)</name>
        <dbReference type="ChEBI" id="CHEBI:29035"/>
    </cofactor>
</comment>
<dbReference type="GO" id="GO:0000139">
    <property type="term" value="C:Golgi membrane"/>
    <property type="evidence" value="ECO:0007669"/>
    <property type="project" value="UniProtKB-SubCell"/>
</dbReference>
<evidence type="ECO:0000256" key="1">
    <source>
        <dbReference type="ARBA" id="ARBA00001936"/>
    </source>
</evidence>
<evidence type="ECO:0000256" key="3">
    <source>
        <dbReference type="ARBA" id="ARBA00004922"/>
    </source>
</evidence>
<dbReference type="InterPro" id="IPR004139">
    <property type="entry name" value="Glyco_trans_13"/>
</dbReference>
<evidence type="ECO:0000313" key="17">
    <source>
        <dbReference type="Proteomes" id="UP001459277"/>
    </source>
</evidence>
<evidence type="ECO:0000256" key="7">
    <source>
        <dbReference type="ARBA" id="ARBA00022692"/>
    </source>
</evidence>
<dbReference type="Gene3D" id="3.90.550.10">
    <property type="entry name" value="Spore Coat Polysaccharide Biosynthesis Protein SpsA, Chain A"/>
    <property type="match status" value="1"/>
</dbReference>
<keyword evidence="17" id="KW-1185">Reference proteome</keyword>
<evidence type="ECO:0000256" key="5">
    <source>
        <dbReference type="ARBA" id="ARBA00022676"/>
    </source>
</evidence>
<feature type="compositionally biased region" description="Pro residues" evidence="14">
    <location>
        <begin position="471"/>
        <end position="499"/>
    </location>
</feature>
<dbReference type="GO" id="GO:0008375">
    <property type="term" value="F:acetylglucosaminyltransferase activity"/>
    <property type="evidence" value="ECO:0007669"/>
    <property type="project" value="InterPro"/>
</dbReference>
<dbReference type="AlphaFoldDB" id="A0AAW2CUA7"/>
<comment type="similarity">
    <text evidence="4">Belongs to the glycosyltransferase 13 family.</text>
</comment>
<dbReference type="Proteomes" id="UP001459277">
    <property type="component" value="Unassembled WGS sequence"/>
</dbReference>
<dbReference type="InterPro" id="IPR029044">
    <property type="entry name" value="Nucleotide-diphossugar_trans"/>
</dbReference>
<organism evidence="16 17">
    <name type="scientific">Lithocarpus litseifolius</name>
    <dbReference type="NCBI Taxonomy" id="425828"/>
    <lineage>
        <taxon>Eukaryota</taxon>
        <taxon>Viridiplantae</taxon>
        <taxon>Streptophyta</taxon>
        <taxon>Embryophyta</taxon>
        <taxon>Tracheophyta</taxon>
        <taxon>Spermatophyta</taxon>
        <taxon>Magnoliopsida</taxon>
        <taxon>eudicotyledons</taxon>
        <taxon>Gunneridae</taxon>
        <taxon>Pentapetalae</taxon>
        <taxon>rosids</taxon>
        <taxon>fabids</taxon>
        <taxon>Fagales</taxon>
        <taxon>Fagaceae</taxon>
        <taxon>Lithocarpus</taxon>
    </lineage>
</organism>
<keyword evidence="8" id="KW-0479">Metal-binding</keyword>
<evidence type="ECO:0000313" key="16">
    <source>
        <dbReference type="EMBL" id="KAL0001414.1"/>
    </source>
</evidence>
<evidence type="ECO:0000256" key="4">
    <source>
        <dbReference type="ARBA" id="ARBA00006492"/>
    </source>
</evidence>
<keyword evidence="12" id="KW-0472">Membrane</keyword>
<dbReference type="GO" id="GO:0010073">
    <property type="term" value="P:meristem maintenance"/>
    <property type="evidence" value="ECO:0007669"/>
    <property type="project" value="InterPro"/>
</dbReference>
<evidence type="ECO:0000256" key="11">
    <source>
        <dbReference type="ARBA" id="ARBA00023034"/>
    </source>
</evidence>
<evidence type="ECO:0000256" key="14">
    <source>
        <dbReference type="SAM" id="MobiDB-lite"/>
    </source>
</evidence>